<evidence type="ECO:0000313" key="3">
    <source>
        <dbReference type="Proteomes" id="UP001501727"/>
    </source>
</evidence>
<name>A0ABP7M9Z0_9GAMM</name>
<dbReference type="Pfam" id="PF14316">
    <property type="entry name" value="DUF4381"/>
    <property type="match status" value="1"/>
</dbReference>
<feature type="transmembrane region" description="Helical" evidence="1">
    <location>
        <begin position="26"/>
        <end position="46"/>
    </location>
</feature>
<evidence type="ECO:0000256" key="1">
    <source>
        <dbReference type="SAM" id="Phobius"/>
    </source>
</evidence>
<protein>
    <submittedName>
        <fullName evidence="2">DUF4381 domain-containing protein</fullName>
    </submittedName>
</protein>
<proteinExistence type="predicted"/>
<gene>
    <name evidence="2" type="ORF">GCM10022229_05860</name>
</gene>
<accession>A0ABP7M9Z0</accession>
<evidence type="ECO:0000313" key="2">
    <source>
        <dbReference type="EMBL" id="GAA3915505.1"/>
    </source>
</evidence>
<comment type="caution">
    <text evidence="2">The sequence shown here is derived from an EMBL/GenBank/DDBJ whole genome shotgun (WGS) entry which is preliminary data.</text>
</comment>
<keyword evidence="3" id="KW-1185">Reference proteome</keyword>
<reference evidence="3" key="1">
    <citation type="journal article" date="2019" name="Int. J. Syst. Evol. Microbiol.">
        <title>The Global Catalogue of Microorganisms (GCM) 10K type strain sequencing project: providing services to taxonomists for standard genome sequencing and annotation.</title>
        <authorList>
            <consortium name="The Broad Institute Genomics Platform"/>
            <consortium name="The Broad Institute Genome Sequencing Center for Infectious Disease"/>
            <person name="Wu L."/>
            <person name="Ma J."/>
        </authorList>
    </citation>
    <scope>NUCLEOTIDE SEQUENCE [LARGE SCALE GENOMIC DNA]</scope>
    <source>
        <strain evidence="3">JCM 16916</strain>
    </source>
</reference>
<keyword evidence="1" id="KW-0472">Membrane</keyword>
<dbReference type="InterPro" id="IPR025489">
    <property type="entry name" value="DUF4381"/>
</dbReference>
<dbReference type="Proteomes" id="UP001501727">
    <property type="component" value="Unassembled WGS sequence"/>
</dbReference>
<keyword evidence="1" id="KW-0812">Transmembrane</keyword>
<keyword evidence="1" id="KW-1133">Transmembrane helix</keyword>
<organism evidence="2 3">
    <name type="scientific">Luteimonas lutimaris</name>
    <dbReference type="NCBI Taxonomy" id="698645"/>
    <lineage>
        <taxon>Bacteria</taxon>
        <taxon>Pseudomonadati</taxon>
        <taxon>Pseudomonadota</taxon>
        <taxon>Gammaproteobacteria</taxon>
        <taxon>Lysobacterales</taxon>
        <taxon>Lysobacteraceae</taxon>
        <taxon>Luteimonas</taxon>
    </lineage>
</organism>
<dbReference type="EMBL" id="BAAAZU010000003">
    <property type="protein sequence ID" value="GAA3915505.1"/>
    <property type="molecule type" value="Genomic_DNA"/>
</dbReference>
<sequence>MIAPQPLPLRDIHQPPAPPWWPPAPGWWWLAAAVLVLLGFAIWWWLRARRRRAAFVRLFDAGVAAAATPPGRVAAMSELLRRAARRHQPGAERLHGEAWLAFLDGNADAPEGRRPFSDGPGRALLDAGFRREVDDDVAAALLPLARRRYLELMGARG</sequence>